<dbReference type="PROSITE" id="PS00101">
    <property type="entry name" value="HEXAPEP_TRANSFERASES"/>
    <property type="match status" value="1"/>
</dbReference>
<evidence type="ECO:0000256" key="1">
    <source>
        <dbReference type="ARBA" id="ARBA00007274"/>
    </source>
</evidence>
<dbReference type="PANTHER" id="PTHR43300:SF4">
    <property type="entry name" value="ACYL-[ACYL-CARRIER-PROTEIN]--UDP-N-ACETYLGLUCOSAMINE O-ACYLTRANSFERASE"/>
    <property type="match status" value="1"/>
</dbReference>
<sequence>MPITKDVKLGRDVRIFHPELVNLYGCTVGDESKIGAFVEIQAGAKIGARCKISSHTFVCEGVTIEDEVFIGHGVMFTNDKYPKATTANGRPQLASDWTLQRTHVGRRASIGSNATILCGVTIGEGASVGAGAVVTKDIPPGAVVAGVPARILAAADDGVPSGRSSAEPLQKDYHR</sequence>
<evidence type="ECO:0000256" key="3">
    <source>
        <dbReference type="ARBA" id="ARBA00022737"/>
    </source>
</evidence>
<organism evidence="5 6">
    <name type="scientific">Bradyrhizobium yuanmingense</name>
    <dbReference type="NCBI Taxonomy" id="108015"/>
    <lineage>
        <taxon>Bacteria</taxon>
        <taxon>Pseudomonadati</taxon>
        <taxon>Pseudomonadota</taxon>
        <taxon>Alphaproteobacteria</taxon>
        <taxon>Hyphomicrobiales</taxon>
        <taxon>Nitrobacteraceae</taxon>
        <taxon>Bradyrhizobium</taxon>
    </lineage>
</organism>
<dbReference type="SUPFAM" id="SSF51161">
    <property type="entry name" value="Trimeric LpxA-like enzymes"/>
    <property type="match status" value="1"/>
</dbReference>
<protein>
    <submittedName>
        <fullName evidence="5">Transferase hexapeptide (Six repeat-containing protein)</fullName>
    </submittedName>
</protein>
<reference evidence="5 6" key="1">
    <citation type="submission" date="2016-08" db="EMBL/GenBank/DDBJ databases">
        <authorList>
            <person name="Seilhamer J.J."/>
        </authorList>
    </citation>
    <scope>NUCLEOTIDE SEQUENCE [LARGE SCALE GENOMIC DNA]</scope>
    <source>
        <strain evidence="5 6">CCBAU 10071</strain>
    </source>
</reference>
<evidence type="ECO:0000256" key="4">
    <source>
        <dbReference type="ARBA" id="ARBA00023315"/>
    </source>
</evidence>
<dbReference type="AlphaFoldDB" id="A0A1C3X247"/>
<dbReference type="InterPro" id="IPR011004">
    <property type="entry name" value="Trimer_LpxA-like_sf"/>
</dbReference>
<name>A0A1C3X247_9BRAD</name>
<dbReference type="InterPro" id="IPR018357">
    <property type="entry name" value="Hexapep_transf_CS"/>
</dbReference>
<dbReference type="InterPro" id="IPR001451">
    <property type="entry name" value="Hexapep"/>
</dbReference>
<dbReference type="PANTHER" id="PTHR43300">
    <property type="entry name" value="ACETYLTRANSFERASE"/>
    <property type="match status" value="1"/>
</dbReference>
<keyword evidence="2 5" id="KW-0808">Transferase</keyword>
<dbReference type="GO" id="GO:0016746">
    <property type="term" value="F:acyltransferase activity"/>
    <property type="evidence" value="ECO:0007669"/>
    <property type="project" value="UniProtKB-KW"/>
</dbReference>
<evidence type="ECO:0000256" key="2">
    <source>
        <dbReference type="ARBA" id="ARBA00022679"/>
    </source>
</evidence>
<dbReference type="Gene3D" id="2.160.10.10">
    <property type="entry name" value="Hexapeptide repeat proteins"/>
    <property type="match status" value="1"/>
</dbReference>
<dbReference type="CDD" id="cd03358">
    <property type="entry name" value="LbH_WxcM_N_like"/>
    <property type="match status" value="1"/>
</dbReference>
<keyword evidence="4" id="KW-0012">Acyltransferase</keyword>
<evidence type="ECO:0000313" key="5">
    <source>
        <dbReference type="EMBL" id="SCB46313.1"/>
    </source>
</evidence>
<gene>
    <name evidence="5" type="ORF">GA0061099_1008347</name>
</gene>
<dbReference type="GeneID" id="93177991"/>
<dbReference type="InterPro" id="IPR050179">
    <property type="entry name" value="Trans_hexapeptide_repeat"/>
</dbReference>
<proteinExistence type="inferred from homology"/>
<dbReference type="RefSeq" id="WP_036029176.1">
    <property type="nucleotide sequence ID" value="NZ_CP104173.1"/>
</dbReference>
<keyword evidence="3" id="KW-0677">Repeat</keyword>
<dbReference type="Pfam" id="PF00132">
    <property type="entry name" value="Hexapep"/>
    <property type="match status" value="2"/>
</dbReference>
<comment type="similarity">
    <text evidence="1">Belongs to the transferase hexapeptide repeat family.</text>
</comment>
<accession>A0A1C3X247</accession>
<evidence type="ECO:0000313" key="6">
    <source>
        <dbReference type="Proteomes" id="UP000183174"/>
    </source>
</evidence>
<dbReference type="Proteomes" id="UP000183174">
    <property type="component" value="Unassembled WGS sequence"/>
</dbReference>
<dbReference type="EMBL" id="FMAE01000008">
    <property type="protein sequence ID" value="SCB46313.1"/>
    <property type="molecule type" value="Genomic_DNA"/>
</dbReference>